<dbReference type="FunFam" id="1.10.287.810:FF:000001">
    <property type="entry name" value="mitochondrial import inner membrane translocase subunit TIM13"/>
    <property type="match status" value="1"/>
</dbReference>
<dbReference type="GO" id="GO:0015031">
    <property type="term" value="P:protein transport"/>
    <property type="evidence" value="ECO:0007669"/>
    <property type="project" value="UniProtKB-KW"/>
</dbReference>
<organism evidence="16 17">
    <name type="scientific">Aspergillus ellipticus CBS 707.79</name>
    <dbReference type="NCBI Taxonomy" id="1448320"/>
    <lineage>
        <taxon>Eukaryota</taxon>
        <taxon>Fungi</taxon>
        <taxon>Dikarya</taxon>
        <taxon>Ascomycota</taxon>
        <taxon>Pezizomycotina</taxon>
        <taxon>Eurotiomycetes</taxon>
        <taxon>Eurotiomycetidae</taxon>
        <taxon>Eurotiales</taxon>
        <taxon>Aspergillaceae</taxon>
        <taxon>Aspergillus</taxon>
        <taxon>Aspergillus subgen. Circumdati</taxon>
    </lineage>
</organism>
<dbReference type="GO" id="GO:0005743">
    <property type="term" value="C:mitochondrial inner membrane"/>
    <property type="evidence" value="ECO:0007669"/>
    <property type="project" value="UniProtKB-SubCell"/>
</dbReference>
<proteinExistence type="inferred from homology"/>
<evidence type="ECO:0000313" key="17">
    <source>
        <dbReference type="Proteomes" id="UP000247810"/>
    </source>
</evidence>
<comment type="similarity">
    <text evidence="2 14">Belongs to the small Tim family.</text>
</comment>
<keyword evidence="6" id="KW-0862">Zinc</keyword>
<keyword evidence="5 14" id="KW-0472">Membrane</keyword>
<evidence type="ECO:0000256" key="1">
    <source>
        <dbReference type="ARBA" id="ARBA00004137"/>
    </source>
</evidence>
<keyword evidence="17" id="KW-1185">Reference proteome</keyword>
<keyword evidence="7 14" id="KW-0653">Protein transport</keyword>
<dbReference type="EMBL" id="KZ825968">
    <property type="protein sequence ID" value="PYH90800.1"/>
    <property type="molecule type" value="Genomic_DNA"/>
</dbReference>
<gene>
    <name evidence="16" type="ORF">BO71DRAFT_443665</name>
</gene>
<evidence type="ECO:0000256" key="12">
    <source>
        <dbReference type="ARBA" id="ARBA00025151"/>
    </source>
</evidence>
<keyword evidence="3 14" id="KW-0813">Transport</keyword>
<evidence type="ECO:0000256" key="10">
    <source>
        <dbReference type="ARBA" id="ARBA00023157"/>
    </source>
</evidence>
<keyword evidence="10 14" id="KW-1015">Disulfide bond</keyword>
<evidence type="ECO:0000256" key="7">
    <source>
        <dbReference type="ARBA" id="ARBA00022927"/>
    </source>
</evidence>
<evidence type="ECO:0000256" key="4">
    <source>
        <dbReference type="ARBA" id="ARBA00022723"/>
    </source>
</evidence>
<feature type="domain" description="Tim10-like" evidence="15">
    <location>
        <begin position="20"/>
        <end position="80"/>
    </location>
</feature>
<evidence type="ECO:0000256" key="8">
    <source>
        <dbReference type="ARBA" id="ARBA00023010"/>
    </source>
</evidence>
<dbReference type="STRING" id="1448320.A0A319D0L7"/>
<keyword evidence="5 14" id="KW-0999">Mitochondrion inner membrane</keyword>
<comment type="domain">
    <text evidence="14">The twin CX3C motif contains 4 conserved Cys residues that form 2 disulfide bonds in the mitochondrial intermembrane space.</text>
</comment>
<dbReference type="InterPro" id="IPR035427">
    <property type="entry name" value="Tim10-like_dom_sf"/>
</dbReference>
<dbReference type="AlphaFoldDB" id="A0A319D0L7"/>
<sequence>MALFGGDSSSSQDAKTALVKQIQQEAAMNNARQLISKVNEHCFAHCIPRPGSTLSSRDETCLSQCMEKYISFWNTTSRTYGIRLASEQKKLGGQDAAAMAAFGTPSSE</sequence>
<evidence type="ECO:0000313" key="16">
    <source>
        <dbReference type="EMBL" id="PYH90800.1"/>
    </source>
</evidence>
<dbReference type="VEuPathDB" id="FungiDB:BO71DRAFT_443665"/>
<accession>A0A319D0L7</accession>
<dbReference type="GO" id="GO:0045039">
    <property type="term" value="P:protein insertion into mitochondrial inner membrane"/>
    <property type="evidence" value="ECO:0007669"/>
    <property type="project" value="UniProtKB-ARBA"/>
</dbReference>
<dbReference type="OrthoDB" id="7813104at2759"/>
<evidence type="ECO:0000256" key="6">
    <source>
        <dbReference type="ARBA" id="ARBA00022833"/>
    </source>
</evidence>
<evidence type="ECO:0000259" key="15">
    <source>
        <dbReference type="Pfam" id="PF02953"/>
    </source>
</evidence>
<name>A0A319D0L7_9EURO</name>
<keyword evidence="9 14" id="KW-0496">Mitochondrion</keyword>
<dbReference type="GO" id="GO:0042719">
    <property type="term" value="C:mitochondrial intermembrane space chaperone complex"/>
    <property type="evidence" value="ECO:0007669"/>
    <property type="project" value="UniProtKB-ARBA"/>
</dbReference>
<protein>
    <recommendedName>
        <fullName evidence="14">Mitochondrial import inner membrane translocase subunit</fullName>
    </recommendedName>
</protein>
<keyword evidence="11 14" id="KW-0143">Chaperone</keyword>
<evidence type="ECO:0000256" key="14">
    <source>
        <dbReference type="RuleBase" id="RU367043"/>
    </source>
</evidence>
<comment type="subcellular location">
    <subcellularLocation>
        <location evidence="1 14">Mitochondrion inner membrane</location>
        <topology evidence="1 14">Peripheral membrane protein</topology>
        <orientation evidence="1 14">Intermembrane side</orientation>
    </subcellularLocation>
</comment>
<keyword evidence="4" id="KW-0479">Metal-binding</keyword>
<dbReference type="Gene3D" id="1.10.287.810">
    <property type="entry name" value="Mitochondrial import inner membrane translocase subunit tim13 like domains"/>
    <property type="match status" value="1"/>
</dbReference>
<keyword evidence="8 14" id="KW-0811">Translocation</keyword>
<evidence type="ECO:0000256" key="9">
    <source>
        <dbReference type="ARBA" id="ARBA00023128"/>
    </source>
</evidence>
<evidence type="ECO:0000256" key="2">
    <source>
        <dbReference type="ARBA" id="ARBA00006720"/>
    </source>
</evidence>
<evidence type="ECO:0000256" key="5">
    <source>
        <dbReference type="ARBA" id="ARBA00022792"/>
    </source>
</evidence>
<dbReference type="Pfam" id="PF02953">
    <property type="entry name" value="zf-Tim10_DDP"/>
    <property type="match status" value="1"/>
</dbReference>
<evidence type="ECO:0000256" key="3">
    <source>
        <dbReference type="ARBA" id="ARBA00022448"/>
    </source>
</evidence>
<evidence type="ECO:0000256" key="13">
    <source>
        <dbReference type="ARBA" id="ARBA00025862"/>
    </source>
</evidence>
<evidence type="ECO:0000256" key="11">
    <source>
        <dbReference type="ARBA" id="ARBA00023186"/>
    </source>
</evidence>
<reference evidence="16 17" key="1">
    <citation type="submission" date="2018-02" db="EMBL/GenBank/DDBJ databases">
        <title>The genomes of Aspergillus section Nigri reveals drivers in fungal speciation.</title>
        <authorList>
            <consortium name="DOE Joint Genome Institute"/>
            <person name="Vesth T.C."/>
            <person name="Nybo J."/>
            <person name="Theobald S."/>
            <person name="Brandl J."/>
            <person name="Frisvad J.C."/>
            <person name="Nielsen K.F."/>
            <person name="Lyhne E.K."/>
            <person name="Kogle M.E."/>
            <person name="Kuo A."/>
            <person name="Riley R."/>
            <person name="Clum A."/>
            <person name="Nolan M."/>
            <person name="Lipzen A."/>
            <person name="Salamov A."/>
            <person name="Henrissat B."/>
            <person name="Wiebenga A."/>
            <person name="De vries R.P."/>
            <person name="Grigoriev I.V."/>
            <person name="Mortensen U.H."/>
            <person name="Andersen M.R."/>
            <person name="Baker S.E."/>
        </authorList>
    </citation>
    <scope>NUCLEOTIDE SEQUENCE [LARGE SCALE GENOMIC DNA]</scope>
    <source>
        <strain evidence="16 17">CBS 707.79</strain>
    </source>
</reference>
<dbReference type="GO" id="GO:0046872">
    <property type="term" value="F:metal ion binding"/>
    <property type="evidence" value="ECO:0007669"/>
    <property type="project" value="UniProtKB-KW"/>
</dbReference>
<dbReference type="SUPFAM" id="SSF144122">
    <property type="entry name" value="Tim10-like"/>
    <property type="match status" value="1"/>
</dbReference>
<comment type="subunit">
    <text evidence="13">Heterohexamer; composed of 3 copies of TIM8 and 3 copies of TIM13, named soluble 70 kDa complex. Associates with the TIM22 complex, whose core is composed of TIM22 and TIM54. Interacts with the transmembrane regions of multi-pass transmembrane proteins in transit.</text>
</comment>
<dbReference type="Proteomes" id="UP000247810">
    <property type="component" value="Unassembled WGS sequence"/>
</dbReference>
<comment type="function">
    <text evidence="12">Mitochondrial intermembrane chaperone that participates in the import and insertion of some multi-pass transmembrane proteins into the mitochondrial inner membrane. Also required for the transfer of beta-barrel precursors from the TOM complex to the sorting and assembly machinery (SAM complex) of the outer membrane. Acts as a chaperone-like protein that protects the hydrophobic precursors from aggregation and guide them through the mitochondrial intermembrane space. The TIM8-TIM13 complex is non essential and only mediates the import of few proteins, while the predominant TIM9-TIM10 70 kDa complex is crucial and mediates the import of much more proteins.</text>
</comment>
<dbReference type="InterPro" id="IPR004217">
    <property type="entry name" value="Tim10-like"/>
</dbReference>